<name>A0A1H2KGQ7_9ACTN</name>
<dbReference type="SUPFAM" id="SSF50621">
    <property type="entry name" value="Alanine racemase C-terminal domain-like"/>
    <property type="match status" value="1"/>
</dbReference>
<keyword evidence="2 4" id="KW-0663">Pyridoxal phosphate</keyword>
<keyword evidence="3 4" id="KW-0413">Isomerase</keyword>
<dbReference type="SMART" id="SM01005">
    <property type="entry name" value="Ala_racemase_C"/>
    <property type="match status" value="1"/>
</dbReference>
<dbReference type="GO" id="GO:0005829">
    <property type="term" value="C:cytosol"/>
    <property type="evidence" value="ECO:0007669"/>
    <property type="project" value="TreeGrafter"/>
</dbReference>
<organism evidence="8 9">
    <name type="scientific">Jiangella alkaliphila</name>
    <dbReference type="NCBI Taxonomy" id="419479"/>
    <lineage>
        <taxon>Bacteria</taxon>
        <taxon>Bacillati</taxon>
        <taxon>Actinomycetota</taxon>
        <taxon>Actinomycetes</taxon>
        <taxon>Jiangellales</taxon>
        <taxon>Jiangellaceae</taxon>
        <taxon>Jiangella</taxon>
    </lineage>
</organism>
<dbReference type="GO" id="GO:0009252">
    <property type="term" value="P:peptidoglycan biosynthetic process"/>
    <property type="evidence" value="ECO:0007669"/>
    <property type="project" value="TreeGrafter"/>
</dbReference>
<dbReference type="PANTHER" id="PTHR30511:SF0">
    <property type="entry name" value="ALANINE RACEMASE, CATABOLIC-RELATED"/>
    <property type="match status" value="1"/>
</dbReference>
<dbReference type="GO" id="GO:0008784">
    <property type="term" value="F:alanine racemase activity"/>
    <property type="evidence" value="ECO:0007669"/>
    <property type="project" value="UniProtKB-UniRule"/>
</dbReference>
<dbReference type="GO" id="GO:0030632">
    <property type="term" value="P:D-alanine biosynthetic process"/>
    <property type="evidence" value="ECO:0007669"/>
    <property type="project" value="UniProtKB-UniRule"/>
</dbReference>
<dbReference type="HAMAP" id="MF_01201">
    <property type="entry name" value="Ala_racemase"/>
    <property type="match status" value="1"/>
</dbReference>
<comment type="pathway">
    <text evidence="4">Amino-acid biosynthesis; D-alanine biosynthesis; D-alanine from L-alanine: step 1/1.</text>
</comment>
<evidence type="ECO:0000256" key="1">
    <source>
        <dbReference type="ARBA" id="ARBA00001933"/>
    </source>
</evidence>
<dbReference type="EC" id="5.1.1.1" evidence="4"/>
<evidence type="ECO:0000256" key="6">
    <source>
        <dbReference type="PIRSR" id="PIRSR600821-52"/>
    </source>
</evidence>
<dbReference type="SUPFAM" id="SSF51419">
    <property type="entry name" value="PLP-binding barrel"/>
    <property type="match status" value="1"/>
</dbReference>
<dbReference type="Pfam" id="PF00842">
    <property type="entry name" value="Ala_racemase_C"/>
    <property type="match status" value="1"/>
</dbReference>
<proteinExistence type="inferred from homology"/>
<dbReference type="CDD" id="cd00430">
    <property type="entry name" value="PLPDE_III_AR"/>
    <property type="match status" value="1"/>
</dbReference>
<dbReference type="UniPathway" id="UPA00042">
    <property type="reaction ID" value="UER00497"/>
</dbReference>
<evidence type="ECO:0000313" key="8">
    <source>
        <dbReference type="EMBL" id="SDU67576.1"/>
    </source>
</evidence>
<dbReference type="NCBIfam" id="TIGR00492">
    <property type="entry name" value="alr"/>
    <property type="match status" value="1"/>
</dbReference>
<feature type="binding site" evidence="4 6">
    <location>
        <position position="147"/>
    </location>
    <ligand>
        <name>substrate</name>
    </ligand>
</feature>
<feature type="active site" description="Proton acceptor; specific for D-alanine" evidence="4">
    <location>
        <position position="49"/>
    </location>
</feature>
<dbReference type="AlphaFoldDB" id="A0A1H2KGQ7"/>
<evidence type="ECO:0000256" key="4">
    <source>
        <dbReference type="HAMAP-Rule" id="MF_01201"/>
    </source>
</evidence>
<feature type="modified residue" description="N6-(pyridoxal phosphate)lysine" evidence="4 5">
    <location>
        <position position="49"/>
    </location>
</feature>
<dbReference type="PRINTS" id="PR00992">
    <property type="entry name" value="ALARACEMASE"/>
</dbReference>
<dbReference type="InterPro" id="IPR029066">
    <property type="entry name" value="PLP-binding_barrel"/>
</dbReference>
<dbReference type="PANTHER" id="PTHR30511">
    <property type="entry name" value="ALANINE RACEMASE"/>
    <property type="match status" value="1"/>
</dbReference>
<dbReference type="InterPro" id="IPR000821">
    <property type="entry name" value="Ala_racemase"/>
</dbReference>
<keyword evidence="9" id="KW-1185">Reference proteome</keyword>
<comment type="cofactor">
    <cofactor evidence="1 4 5">
        <name>pyridoxal 5'-phosphate</name>
        <dbReference type="ChEBI" id="CHEBI:597326"/>
    </cofactor>
</comment>
<dbReference type="RefSeq" id="WP_046772369.1">
    <property type="nucleotide sequence ID" value="NZ_LBMC01000060.1"/>
</dbReference>
<dbReference type="EMBL" id="LT629791">
    <property type="protein sequence ID" value="SDU67576.1"/>
    <property type="molecule type" value="Genomic_DNA"/>
</dbReference>
<comment type="catalytic activity">
    <reaction evidence="4">
        <text>L-alanine = D-alanine</text>
        <dbReference type="Rhea" id="RHEA:20249"/>
        <dbReference type="ChEBI" id="CHEBI:57416"/>
        <dbReference type="ChEBI" id="CHEBI:57972"/>
        <dbReference type="EC" id="5.1.1.1"/>
    </reaction>
</comment>
<gene>
    <name evidence="8" type="ORF">SAMN04488563_3787</name>
</gene>
<accession>A0A1H2KGQ7</accession>
<dbReference type="OrthoDB" id="9813814at2"/>
<evidence type="ECO:0000259" key="7">
    <source>
        <dbReference type="SMART" id="SM01005"/>
    </source>
</evidence>
<evidence type="ECO:0000256" key="5">
    <source>
        <dbReference type="PIRSR" id="PIRSR600821-50"/>
    </source>
</evidence>
<dbReference type="Gene3D" id="3.20.20.10">
    <property type="entry name" value="Alanine racemase"/>
    <property type="match status" value="1"/>
</dbReference>
<evidence type="ECO:0000313" key="9">
    <source>
        <dbReference type="Proteomes" id="UP000182977"/>
    </source>
</evidence>
<dbReference type="GO" id="GO:0030170">
    <property type="term" value="F:pyridoxal phosphate binding"/>
    <property type="evidence" value="ECO:0007669"/>
    <property type="project" value="UniProtKB-UniRule"/>
</dbReference>
<dbReference type="InterPro" id="IPR009006">
    <property type="entry name" value="Ala_racemase/Decarboxylase_C"/>
</dbReference>
<comment type="similarity">
    <text evidence="4">Belongs to the alanine racemase family.</text>
</comment>
<feature type="domain" description="Alanine racemase C-terminal" evidence="7">
    <location>
        <begin position="254"/>
        <end position="381"/>
    </location>
</feature>
<reference evidence="9" key="1">
    <citation type="submission" date="2016-10" db="EMBL/GenBank/DDBJ databases">
        <authorList>
            <person name="Varghese N."/>
            <person name="Submissions S."/>
        </authorList>
    </citation>
    <scope>NUCLEOTIDE SEQUENCE [LARGE SCALE GENOMIC DNA]</scope>
    <source>
        <strain evidence="9">DSM 45079</strain>
    </source>
</reference>
<evidence type="ECO:0000256" key="3">
    <source>
        <dbReference type="ARBA" id="ARBA00023235"/>
    </source>
</evidence>
<evidence type="ECO:0000256" key="2">
    <source>
        <dbReference type="ARBA" id="ARBA00022898"/>
    </source>
</evidence>
<comment type="function">
    <text evidence="4">Catalyzes the interconversion of L-alanine and D-alanine. May also act on other amino acids.</text>
</comment>
<dbReference type="InterPro" id="IPR011079">
    <property type="entry name" value="Ala_racemase_C"/>
</dbReference>
<dbReference type="Gene3D" id="2.40.37.10">
    <property type="entry name" value="Lyase, Ornithine Decarboxylase, Chain A, domain 1"/>
    <property type="match status" value="1"/>
</dbReference>
<dbReference type="Proteomes" id="UP000182977">
    <property type="component" value="Chromosome I"/>
</dbReference>
<dbReference type="InterPro" id="IPR001608">
    <property type="entry name" value="Ala_racemase_N"/>
</dbReference>
<feature type="active site" description="Proton acceptor; specific for L-alanine" evidence="4">
    <location>
        <position position="275"/>
    </location>
</feature>
<dbReference type="STRING" id="419479.SAMN04488563_3787"/>
<dbReference type="Pfam" id="PF01168">
    <property type="entry name" value="Ala_racemase_N"/>
    <property type="match status" value="1"/>
</dbReference>
<feature type="binding site" evidence="4 6">
    <location>
        <position position="323"/>
    </location>
    <ligand>
        <name>substrate</name>
    </ligand>
</feature>
<sequence>MSAATIDARPRTAAVTSRPTLTADLAAVAANTRTIAAHAPGSALMAVVKADGFGHGAADVARTALAAGATRLGVTSVDEALELRAAGIGAPILSWLNPVDADFAAAVAAGVDLAVPSREHLEAVIAAAPGAGRPARVHLHLDTGLARDGAPPAEWARLCSAARLAEQRGQLRVDGVMGHLACADVPADRSNAIGRTRFAWGVEVTRALGLRPAHRHLAATAATLTDPRTHHTLVRIGAGLAGIDPSRTVRLRPALTLTAPVVSVRRIRAGTPVGYGHAWTAPATTHLGLLPLGYADGLPRSASGRAEVLVRGRRRPLVGLLSMDQAVIDLGDDVVPPGEIATVFGPGDDGEPTTADWAAWAGTIEHEIVTGIGRRIARETACNEHLYAPVPIGAHCKSTATVPRSIR</sequence>
<protein>
    <recommendedName>
        <fullName evidence="4">Alanine racemase</fullName>
        <ecNumber evidence="4">5.1.1.1</ecNumber>
    </recommendedName>
</protein>